<dbReference type="Pfam" id="PF14856">
    <property type="entry name" value="Hce2"/>
    <property type="match status" value="1"/>
</dbReference>
<dbReference type="InterPro" id="IPR029226">
    <property type="entry name" value="Ecp2-like"/>
</dbReference>
<dbReference type="RefSeq" id="XP_022581029.1">
    <property type="nucleotide sequence ID" value="XM_022723062.1"/>
</dbReference>
<dbReference type="Proteomes" id="UP000184188">
    <property type="component" value="Unassembled WGS sequence"/>
</dbReference>
<keyword evidence="4" id="KW-1185">Reference proteome</keyword>
<proteinExistence type="predicted"/>
<dbReference type="GeneID" id="34609527"/>
<evidence type="ECO:0000313" key="4">
    <source>
        <dbReference type="Proteomes" id="UP000184188"/>
    </source>
</evidence>
<reference evidence="4" key="1">
    <citation type="journal article" date="2017" name="Genome Biol.">
        <title>Comparative genomics reveals high biological diversity and specific adaptations in the industrially and medically important fungal genus Aspergillus.</title>
        <authorList>
            <person name="de Vries R.P."/>
            <person name="Riley R."/>
            <person name="Wiebenga A."/>
            <person name="Aguilar-Osorio G."/>
            <person name="Amillis S."/>
            <person name="Uchima C.A."/>
            <person name="Anderluh G."/>
            <person name="Asadollahi M."/>
            <person name="Askin M."/>
            <person name="Barry K."/>
            <person name="Battaglia E."/>
            <person name="Bayram O."/>
            <person name="Benocci T."/>
            <person name="Braus-Stromeyer S.A."/>
            <person name="Caldana C."/>
            <person name="Canovas D."/>
            <person name="Cerqueira G.C."/>
            <person name="Chen F."/>
            <person name="Chen W."/>
            <person name="Choi C."/>
            <person name="Clum A."/>
            <person name="Dos Santos R.A."/>
            <person name="Damasio A.R."/>
            <person name="Diallinas G."/>
            <person name="Emri T."/>
            <person name="Fekete E."/>
            <person name="Flipphi M."/>
            <person name="Freyberg S."/>
            <person name="Gallo A."/>
            <person name="Gournas C."/>
            <person name="Habgood R."/>
            <person name="Hainaut M."/>
            <person name="Harispe M.L."/>
            <person name="Henrissat B."/>
            <person name="Hilden K.S."/>
            <person name="Hope R."/>
            <person name="Hossain A."/>
            <person name="Karabika E."/>
            <person name="Karaffa L."/>
            <person name="Karanyi Z."/>
            <person name="Krasevec N."/>
            <person name="Kuo A."/>
            <person name="Kusch H."/>
            <person name="LaButti K."/>
            <person name="Lagendijk E.L."/>
            <person name="Lapidus A."/>
            <person name="Levasseur A."/>
            <person name="Lindquist E."/>
            <person name="Lipzen A."/>
            <person name="Logrieco A.F."/>
            <person name="MacCabe A."/>
            <person name="Maekelae M.R."/>
            <person name="Malavazi I."/>
            <person name="Melin P."/>
            <person name="Meyer V."/>
            <person name="Mielnichuk N."/>
            <person name="Miskei M."/>
            <person name="Molnar A.P."/>
            <person name="Mule G."/>
            <person name="Ngan C.Y."/>
            <person name="Orejas M."/>
            <person name="Orosz E."/>
            <person name="Ouedraogo J.P."/>
            <person name="Overkamp K.M."/>
            <person name="Park H.-S."/>
            <person name="Perrone G."/>
            <person name="Piumi F."/>
            <person name="Punt P.J."/>
            <person name="Ram A.F."/>
            <person name="Ramon A."/>
            <person name="Rauscher S."/>
            <person name="Record E."/>
            <person name="Riano-Pachon D.M."/>
            <person name="Robert V."/>
            <person name="Roehrig J."/>
            <person name="Ruller R."/>
            <person name="Salamov A."/>
            <person name="Salih N.S."/>
            <person name="Samson R.A."/>
            <person name="Sandor E."/>
            <person name="Sanguinetti M."/>
            <person name="Schuetze T."/>
            <person name="Sepcic K."/>
            <person name="Shelest E."/>
            <person name="Sherlock G."/>
            <person name="Sophianopoulou V."/>
            <person name="Squina F.M."/>
            <person name="Sun H."/>
            <person name="Susca A."/>
            <person name="Todd R.B."/>
            <person name="Tsang A."/>
            <person name="Unkles S.E."/>
            <person name="van de Wiele N."/>
            <person name="van Rossen-Uffink D."/>
            <person name="Oliveira J.V."/>
            <person name="Vesth T.C."/>
            <person name="Visser J."/>
            <person name="Yu J.-H."/>
            <person name="Zhou M."/>
            <person name="Andersen M.R."/>
            <person name="Archer D.B."/>
            <person name="Baker S.E."/>
            <person name="Benoit I."/>
            <person name="Brakhage A.A."/>
            <person name="Braus G.H."/>
            <person name="Fischer R."/>
            <person name="Frisvad J.C."/>
            <person name="Goldman G.H."/>
            <person name="Houbraken J."/>
            <person name="Oakley B."/>
            <person name="Pocsi I."/>
            <person name="Scazzocchio C."/>
            <person name="Seiboth B."/>
            <person name="vanKuyk P.A."/>
            <person name="Wortman J."/>
            <person name="Dyer P.S."/>
            <person name="Grigoriev I.V."/>
        </authorList>
    </citation>
    <scope>NUCLEOTIDE SEQUENCE [LARGE SCALE GENOMIC DNA]</scope>
    <source>
        <strain evidence="4">CBS 506.65</strain>
    </source>
</reference>
<accession>A0A1L9SH47</accession>
<gene>
    <name evidence="3" type="ORF">ASPZODRAFT_132589</name>
</gene>
<evidence type="ECO:0000259" key="2">
    <source>
        <dbReference type="Pfam" id="PF14856"/>
    </source>
</evidence>
<feature type="domain" description="Ecp2 effector protein-like" evidence="2">
    <location>
        <begin position="26"/>
        <end position="120"/>
    </location>
</feature>
<keyword evidence="1" id="KW-0732">Signal</keyword>
<dbReference type="STRING" id="1073090.A0A1L9SH47"/>
<sequence>MKVHLITLLTTLLAATPMSFASQINDCGDSSFDNETSGGSPKVSDCQKIASNIAGGGSWYLDDSTTQRQLVQYGTCAFGARLTENGPNYIGNQDIIDLINDSISKFQSNGLVGSKGSMSCGGSGVAWALYHT</sequence>
<dbReference type="AlphaFoldDB" id="A0A1L9SH47"/>
<dbReference type="OrthoDB" id="73875at2759"/>
<dbReference type="EMBL" id="KV878342">
    <property type="protein sequence ID" value="OJJ46519.1"/>
    <property type="molecule type" value="Genomic_DNA"/>
</dbReference>
<dbReference type="VEuPathDB" id="FungiDB:ASPZODRAFT_132589"/>
<name>A0A1L9SH47_9EURO</name>
<organism evidence="3 4">
    <name type="scientific">Penicilliopsis zonata CBS 506.65</name>
    <dbReference type="NCBI Taxonomy" id="1073090"/>
    <lineage>
        <taxon>Eukaryota</taxon>
        <taxon>Fungi</taxon>
        <taxon>Dikarya</taxon>
        <taxon>Ascomycota</taxon>
        <taxon>Pezizomycotina</taxon>
        <taxon>Eurotiomycetes</taxon>
        <taxon>Eurotiomycetidae</taxon>
        <taxon>Eurotiales</taxon>
        <taxon>Aspergillaceae</taxon>
        <taxon>Penicilliopsis</taxon>
    </lineage>
</organism>
<feature type="signal peptide" evidence="1">
    <location>
        <begin position="1"/>
        <end position="21"/>
    </location>
</feature>
<evidence type="ECO:0000256" key="1">
    <source>
        <dbReference type="SAM" id="SignalP"/>
    </source>
</evidence>
<evidence type="ECO:0000313" key="3">
    <source>
        <dbReference type="EMBL" id="OJJ46519.1"/>
    </source>
</evidence>
<feature type="chain" id="PRO_5012273501" description="Ecp2 effector protein-like domain-containing protein" evidence="1">
    <location>
        <begin position="22"/>
        <end position="132"/>
    </location>
</feature>
<protein>
    <recommendedName>
        <fullName evidence="2">Ecp2 effector protein-like domain-containing protein</fullName>
    </recommendedName>
</protein>